<feature type="domain" description="SprT-like" evidence="1">
    <location>
        <begin position="5"/>
        <end position="160"/>
    </location>
</feature>
<proteinExistence type="predicted"/>
<dbReference type="InterPro" id="IPR006640">
    <property type="entry name" value="SprT-like_domain"/>
</dbReference>
<dbReference type="Proteomes" id="UP000823921">
    <property type="component" value="Unassembled WGS sequence"/>
</dbReference>
<evidence type="ECO:0000313" key="3">
    <source>
        <dbReference type="Proteomes" id="UP000823921"/>
    </source>
</evidence>
<evidence type="ECO:0000259" key="1">
    <source>
        <dbReference type="SMART" id="SM00731"/>
    </source>
</evidence>
<dbReference type="AlphaFoldDB" id="A0A9D2MN35"/>
<accession>A0A9D2MN35</accession>
<reference evidence="2" key="2">
    <citation type="submission" date="2021-04" db="EMBL/GenBank/DDBJ databases">
        <authorList>
            <person name="Gilroy R."/>
        </authorList>
    </citation>
    <scope>NUCLEOTIDE SEQUENCE</scope>
    <source>
        <strain evidence="2">CHK192-8294</strain>
    </source>
</reference>
<reference evidence="2" key="1">
    <citation type="journal article" date="2021" name="PeerJ">
        <title>Extensive microbial diversity within the chicken gut microbiome revealed by metagenomics and culture.</title>
        <authorList>
            <person name="Gilroy R."/>
            <person name="Ravi A."/>
            <person name="Getino M."/>
            <person name="Pursley I."/>
            <person name="Horton D.L."/>
            <person name="Alikhan N.F."/>
            <person name="Baker D."/>
            <person name="Gharbi K."/>
            <person name="Hall N."/>
            <person name="Watson M."/>
            <person name="Adriaenssens E.M."/>
            <person name="Foster-Nyarko E."/>
            <person name="Jarju S."/>
            <person name="Secka A."/>
            <person name="Antonio M."/>
            <person name="Oren A."/>
            <person name="Chaudhuri R.R."/>
            <person name="La Ragione R."/>
            <person name="Hildebrand F."/>
            <person name="Pallen M.J."/>
        </authorList>
    </citation>
    <scope>NUCLEOTIDE SEQUENCE</scope>
    <source>
        <strain evidence="2">CHK192-8294</strain>
    </source>
</reference>
<gene>
    <name evidence="2" type="ORF">H9712_10835</name>
</gene>
<dbReference type="SMART" id="SM00731">
    <property type="entry name" value="SprT"/>
    <property type="match status" value="1"/>
</dbReference>
<organism evidence="2 3">
    <name type="scientific">Candidatus Flavonifractor intestinigallinarum</name>
    <dbReference type="NCBI Taxonomy" id="2838586"/>
    <lineage>
        <taxon>Bacteria</taxon>
        <taxon>Bacillati</taxon>
        <taxon>Bacillota</taxon>
        <taxon>Clostridia</taxon>
        <taxon>Eubacteriales</taxon>
        <taxon>Oscillospiraceae</taxon>
        <taxon>Flavonifractor</taxon>
    </lineage>
</organism>
<name>A0A9D2MN35_9FIRM</name>
<comment type="caution">
    <text evidence="2">The sequence shown here is derived from an EMBL/GenBank/DDBJ whole genome shotgun (WGS) entry which is preliminary data.</text>
</comment>
<protein>
    <submittedName>
        <fullName evidence="2">SprT-like domain-containing protein</fullName>
    </submittedName>
</protein>
<dbReference type="GO" id="GO:0006950">
    <property type="term" value="P:response to stress"/>
    <property type="evidence" value="ECO:0007669"/>
    <property type="project" value="UniProtKB-ARBA"/>
</dbReference>
<sequence>MHDVDTLLARVVAQAKALGIPVSPRILPQVRLNRRAVTRFGCCIRQADGSYRIELAQRLLEAPEEACLQTLAHEVLHTCPGCRDHGARWKSYAGQMNAAYGYAISRTGTCQQLGVEDIRPIRHLVVCTKCGRQFPRARRSPLVAHPERYRCACGGVLRLAY</sequence>
<dbReference type="Pfam" id="PF10263">
    <property type="entry name" value="SprT-like"/>
    <property type="match status" value="1"/>
</dbReference>
<dbReference type="EMBL" id="DWXO01000101">
    <property type="protein sequence ID" value="HJB81465.1"/>
    <property type="molecule type" value="Genomic_DNA"/>
</dbReference>
<evidence type="ECO:0000313" key="2">
    <source>
        <dbReference type="EMBL" id="HJB81465.1"/>
    </source>
</evidence>